<dbReference type="InterPro" id="IPR012337">
    <property type="entry name" value="RNaseH-like_sf"/>
</dbReference>
<gene>
    <name evidence="2" type="ORF">BHD05_02775</name>
    <name evidence="3" type="ORF">BHD05_06360</name>
    <name evidence="4" type="ORF">BHD05_08780</name>
    <name evidence="5" type="ORF">BHD05_15290</name>
</gene>
<feature type="domain" description="Integrase catalytic" evidence="1">
    <location>
        <begin position="118"/>
        <end position="281"/>
    </location>
</feature>
<dbReference type="Gene3D" id="3.30.420.10">
    <property type="entry name" value="Ribonuclease H-like superfamily/Ribonuclease H"/>
    <property type="match status" value="1"/>
</dbReference>
<dbReference type="GO" id="GO:0003676">
    <property type="term" value="F:nucleic acid binding"/>
    <property type="evidence" value="ECO:0007669"/>
    <property type="project" value="InterPro"/>
</dbReference>
<protein>
    <submittedName>
        <fullName evidence="5">Transposase</fullName>
    </submittedName>
</protein>
<sequence length="336" mass="38051">MIGLAVTVVAACALTGRSRATHYRRISPPVRKIDPIPQAARAKPPSTLSETERGQVLAVINSPAYQDLSICQIWARELDEDRYHCSMSSMYRIARAAGQTRERRRLATHPAKVKPELVALGPSQVWSWDITKLRGPRKGVWYHLYALIDIYSRYSPSHVVCAAEDSVVARDFIDDAIGRNGTAPHTVHADRGTSMTSKPVSALLADLGITRTHSRPRVSNDNPYSEAQFKTLKYVPDFPHHFYSLAEAKQFCDGFFTDYNHIHHHSGIGWHTPASVHFGTYQDIDQQRSVTLNRAFNEHPERFTRRPRPPQIRTEVWINEPQKEALPINDQTTQTV</sequence>
<dbReference type="PANTHER" id="PTHR46889:SF4">
    <property type="entry name" value="TRANSPOSASE INSO FOR INSERTION SEQUENCE ELEMENT IS911B-RELATED"/>
    <property type="match status" value="1"/>
</dbReference>
<evidence type="ECO:0000259" key="1">
    <source>
        <dbReference type="PROSITE" id="PS50994"/>
    </source>
</evidence>
<dbReference type="Proteomes" id="UP000464507">
    <property type="component" value="Chromosome"/>
</dbReference>
<evidence type="ECO:0000313" key="3">
    <source>
        <dbReference type="EMBL" id="QHO71021.1"/>
    </source>
</evidence>
<keyword evidence="6" id="KW-1185">Reference proteome</keyword>
<dbReference type="Pfam" id="PF00665">
    <property type="entry name" value="rve"/>
    <property type="match status" value="1"/>
</dbReference>
<name>A0A7L5APP0_9MICO</name>
<dbReference type="InterPro" id="IPR050900">
    <property type="entry name" value="Transposase_IS3/IS150/IS904"/>
</dbReference>
<dbReference type="InterPro" id="IPR036397">
    <property type="entry name" value="RNaseH_sf"/>
</dbReference>
<dbReference type="EMBL" id="CP017146">
    <property type="protein sequence ID" value="QHO71254.1"/>
    <property type="molecule type" value="Genomic_DNA"/>
</dbReference>
<evidence type="ECO:0000313" key="4">
    <source>
        <dbReference type="EMBL" id="QHO71093.1"/>
    </source>
</evidence>
<dbReference type="PROSITE" id="PS50994">
    <property type="entry name" value="INTEGRASE"/>
    <property type="match status" value="1"/>
</dbReference>
<dbReference type="EMBL" id="CP017146">
    <property type="protein sequence ID" value="QHO70931.1"/>
    <property type="molecule type" value="Genomic_DNA"/>
</dbReference>
<evidence type="ECO:0000313" key="2">
    <source>
        <dbReference type="EMBL" id="QHO70931.1"/>
    </source>
</evidence>
<accession>A0A7L5APP0</accession>
<dbReference type="KEGG" id="mant:BHD05_15290"/>
<dbReference type="EMBL" id="CP017146">
    <property type="protein sequence ID" value="QHO71021.1"/>
    <property type="molecule type" value="Genomic_DNA"/>
</dbReference>
<dbReference type="KEGG" id="mant:BHD05_06360"/>
<dbReference type="EMBL" id="CP017146">
    <property type="protein sequence ID" value="QHO71093.1"/>
    <property type="molecule type" value="Genomic_DNA"/>
</dbReference>
<dbReference type="PANTHER" id="PTHR46889">
    <property type="entry name" value="TRANSPOSASE INSF FOR INSERTION SEQUENCE IS3B-RELATED"/>
    <property type="match status" value="1"/>
</dbReference>
<evidence type="ECO:0000313" key="6">
    <source>
        <dbReference type="Proteomes" id="UP000464507"/>
    </source>
</evidence>
<dbReference type="AlphaFoldDB" id="A0A7L5APP0"/>
<proteinExistence type="predicted"/>
<dbReference type="InterPro" id="IPR001584">
    <property type="entry name" value="Integrase_cat-core"/>
</dbReference>
<dbReference type="GO" id="GO:0015074">
    <property type="term" value="P:DNA integration"/>
    <property type="evidence" value="ECO:0007669"/>
    <property type="project" value="InterPro"/>
</dbReference>
<reference evidence="5 6" key="1">
    <citation type="submission" date="2016-09" db="EMBL/GenBank/DDBJ databases">
        <title>Complete genome sequence of microbes from the polar regions.</title>
        <authorList>
            <person name="Liao L."/>
            <person name="Chen B."/>
        </authorList>
    </citation>
    <scope>NUCLEOTIDE SEQUENCE [LARGE SCALE GENOMIC DNA]</scope>
    <source>
        <strain evidence="5 6">ZS314</strain>
    </source>
</reference>
<dbReference type="KEGG" id="mant:BHD05_02775"/>
<dbReference type="SUPFAM" id="SSF53098">
    <property type="entry name" value="Ribonuclease H-like"/>
    <property type="match status" value="1"/>
</dbReference>
<organism evidence="5 6">
    <name type="scientific">Marisediminicola antarctica</name>
    <dbReference type="NCBI Taxonomy" id="674079"/>
    <lineage>
        <taxon>Bacteria</taxon>
        <taxon>Bacillati</taxon>
        <taxon>Actinomycetota</taxon>
        <taxon>Actinomycetes</taxon>
        <taxon>Micrococcales</taxon>
        <taxon>Microbacteriaceae</taxon>
        <taxon>Marisediminicola</taxon>
    </lineage>
</organism>
<evidence type="ECO:0000313" key="5">
    <source>
        <dbReference type="EMBL" id="QHO71254.1"/>
    </source>
</evidence>
<dbReference type="KEGG" id="mant:BHD05_08780"/>